<dbReference type="Proteomes" id="UP000278398">
    <property type="component" value="Unassembled WGS sequence"/>
</dbReference>
<dbReference type="CDD" id="cd06170">
    <property type="entry name" value="LuxR_C_like"/>
    <property type="match status" value="1"/>
</dbReference>
<dbReference type="InterPro" id="IPR058245">
    <property type="entry name" value="NreC/VraR/RcsB-like_REC"/>
</dbReference>
<evidence type="ECO:0000256" key="3">
    <source>
        <dbReference type="PROSITE-ProRule" id="PRU00169"/>
    </source>
</evidence>
<dbReference type="SMART" id="SM00448">
    <property type="entry name" value="REC"/>
    <property type="match status" value="1"/>
</dbReference>
<dbReference type="SMART" id="SM00421">
    <property type="entry name" value="HTH_LUXR"/>
    <property type="match status" value="1"/>
</dbReference>
<dbReference type="OrthoDB" id="9814495at2"/>
<comment type="caution">
    <text evidence="6">The sequence shown here is derived from an EMBL/GenBank/DDBJ whole genome shotgun (WGS) entry which is preliminary data.</text>
</comment>
<keyword evidence="2" id="KW-0238">DNA-binding</keyword>
<dbReference type="InterPro" id="IPR001789">
    <property type="entry name" value="Sig_transdc_resp-reg_receiver"/>
</dbReference>
<dbReference type="PRINTS" id="PR00038">
    <property type="entry name" value="HTHLUXR"/>
</dbReference>
<keyword evidence="1 3" id="KW-0597">Phosphoprotein</keyword>
<dbReference type="SUPFAM" id="SSF46894">
    <property type="entry name" value="C-terminal effector domain of the bipartite response regulators"/>
    <property type="match status" value="1"/>
</dbReference>
<dbReference type="PROSITE" id="PS00622">
    <property type="entry name" value="HTH_LUXR_1"/>
    <property type="match status" value="1"/>
</dbReference>
<sequence length="214" mass="23002">MTRKITVIVVDDHPLYRSGVVRTLEDDGGFDVVAEGSDAANAVQLAMLHKPDLIILDISMPGSGLEAAKRIAEVVPRTRIAMLTVSEADDDIVRALDLGAAGYIQKGIGGPELVRVARGIAAGQSYVAPGLAARLLVGMRTRTNGGPANTELTAREEQILRLVAKGLSNKEVGRSLNLQEKTVKHYMTNILQKLQVRNRVEATIKAAEMWGRVG</sequence>
<dbReference type="AlphaFoldDB" id="A0A3R9Y7T8"/>
<feature type="domain" description="Response regulatory" evidence="5">
    <location>
        <begin position="6"/>
        <end position="121"/>
    </location>
</feature>
<gene>
    <name evidence="6" type="ORF">EJC49_12260</name>
</gene>
<evidence type="ECO:0000259" key="4">
    <source>
        <dbReference type="PROSITE" id="PS50043"/>
    </source>
</evidence>
<evidence type="ECO:0000256" key="1">
    <source>
        <dbReference type="ARBA" id="ARBA00022553"/>
    </source>
</evidence>
<feature type="modified residue" description="4-aspartylphosphate" evidence="3">
    <location>
        <position position="57"/>
    </location>
</feature>
<reference evidence="6 7" key="1">
    <citation type="submission" date="2018-12" db="EMBL/GenBank/DDBJ databases">
        <title>Mesorhizobium carbonis sp. nov., isolated from coal mine water.</title>
        <authorList>
            <person name="Xin W."/>
            <person name="Xu Z."/>
            <person name="Xiang F."/>
            <person name="Zhang J."/>
            <person name="Xi L."/>
            <person name="Liu J."/>
        </authorList>
    </citation>
    <scope>NUCLEOTIDE SEQUENCE [LARGE SCALE GENOMIC DNA]</scope>
    <source>
        <strain evidence="6 7">B2.3</strain>
    </source>
</reference>
<dbReference type="Gene3D" id="3.40.50.2300">
    <property type="match status" value="1"/>
</dbReference>
<dbReference type="InterPro" id="IPR011006">
    <property type="entry name" value="CheY-like_superfamily"/>
</dbReference>
<evidence type="ECO:0000313" key="6">
    <source>
        <dbReference type="EMBL" id="RST86066.1"/>
    </source>
</evidence>
<dbReference type="PROSITE" id="PS50043">
    <property type="entry name" value="HTH_LUXR_2"/>
    <property type="match status" value="1"/>
</dbReference>
<dbReference type="EMBL" id="RWKW01000042">
    <property type="protein sequence ID" value="RST86066.1"/>
    <property type="molecule type" value="Genomic_DNA"/>
</dbReference>
<dbReference type="GO" id="GO:0000160">
    <property type="term" value="P:phosphorelay signal transduction system"/>
    <property type="evidence" value="ECO:0007669"/>
    <property type="project" value="InterPro"/>
</dbReference>
<evidence type="ECO:0000313" key="7">
    <source>
        <dbReference type="Proteomes" id="UP000278398"/>
    </source>
</evidence>
<dbReference type="GO" id="GO:0006355">
    <property type="term" value="P:regulation of DNA-templated transcription"/>
    <property type="evidence" value="ECO:0007669"/>
    <property type="project" value="InterPro"/>
</dbReference>
<evidence type="ECO:0000256" key="2">
    <source>
        <dbReference type="ARBA" id="ARBA00023125"/>
    </source>
</evidence>
<dbReference type="InterPro" id="IPR016032">
    <property type="entry name" value="Sig_transdc_resp-reg_C-effctor"/>
</dbReference>
<name>A0A3R9Y7T8_9HYPH</name>
<dbReference type="Pfam" id="PF00072">
    <property type="entry name" value="Response_reg"/>
    <property type="match status" value="1"/>
</dbReference>
<dbReference type="SUPFAM" id="SSF52172">
    <property type="entry name" value="CheY-like"/>
    <property type="match status" value="1"/>
</dbReference>
<organism evidence="6 7">
    <name type="scientific">Aquibium carbonis</name>
    <dbReference type="NCBI Taxonomy" id="2495581"/>
    <lineage>
        <taxon>Bacteria</taxon>
        <taxon>Pseudomonadati</taxon>
        <taxon>Pseudomonadota</taxon>
        <taxon>Alphaproteobacteria</taxon>
        <taxon>Hyphomicrobiales</taxon>
        <taxon>Phyllobacteriaceae</taxon>
        <taxon>Aquibium</taxon>
    </lineage>
</organism>
<keyword evidence="7" id="KW-1185">Reference proteome</keyword>
<dbReference type="CDD" id="cd17535">
    <property type="entry name" value="REC_NarL-like"/>
    <property type="match status" value="1"/>
</dbReference>
<proteinExistence type="predicted"/>
<dbReference type="GO" id="GO:0003677">
    <property type="term" value="F:DNA binding"/>
    <property type="evidence" value="ECO:0007669"/>
    <property type="project" value="UniProtKB-KW"/>
</dbReference>
<accession>A0A3R9Y7T8</accession>
<dbReference type="Pfam" id="PF00196">
    <property type="entry name" value="GerE"/>
    <property type="match status" value="1"/>
</dbReference>
<dbReference type="RefSeq" id="WP_126700223.1">
    <property type="nucleotide sequence ID" value="NZ_RWKW01000042.1"/>
</dbReference>
<dbReference type="InterPro" id="IPR039420">
    <property type="entry name" value="WalR-like"/>
</dbReference>
<dbReference type="PROSITE" id="PS50110">
    <property type="entry name" value="RESPONSE_REGULATORY"/>
    <property type="match status" value="1"/>
</dbReference>
<dbReference type="InterPro" id="IPR000792">
    <property type="entry name" value="Tscrpt_reg_LuxR_C"/>
</dbReference>
<feature type="domain" description="HTH luxR-type" evidence="4">
    <location>
        <begin position="145"/>
        <end position="210"/>
    </location>
</feature>
<protein>
    <submittedName>
        <fullName evidence="6">Response regulator transcription factor</fullName>
    </submittedName>
</protein>
<evidence type="ECO:0000259" key="5">
    <source>
        <dbReference type="PROSITE" id="PS50110"/>
    </source>
</evidence>
<dbReference type="PANTHER" id="PTHR43214">
    <property type="entry name" value="TWO-COMPONENT RESPONSE REGULATOR"/>
    <property type="match status" value="1"/>
</dbReference>